<dbReference type="OrthoDB" id="6696509at2"/>
<dbReference type="STRING" id="1789224.BFG52_01775"/>
<dbReference type="Proteomes" id="UP000093391">
    <property type="component" value="Chromosome"/>
</dbReference>
<evidence type="ECO:0008006" key="4">
    <source>
        <dbReference type="Google" id="ProtNLM"/>
    </source>
</evidence>
<feature type="chain" id="PRO_5008539814" description="Lipoprotein" evidence="1">
    <location>
        <begin position="28"/>
        <end position="190"/>
    </location>
</feature>
<reference evidence="2 3" key="1">
    <citation type="submission" date="2016-08" db="EMBL/GenBank/DDBJ databases">
        <authorList>
            <person name="Seilhamer J.J."/>
        </authorList>
    </citation>
    <scope>NUCLEOTIDE SEQUENCE [LARGE SCALE GENOMIC DNA]</scope>
    <source>
        <strain evidence="2 3">BRTC-1</strain>
    </source>
</reference>
<keyword evidence="3" id="KW-1185">Reference proteome</keyword>
<dbReference type="RefSeq" id="WP_067551803.1">
    <property type="nucleotide sequence ID" value="NZ_CP016895.1"/>
</dbReference>
<dbReference type="EMBL" id="CP016895">
    <property type="protein sequence ID" value="AOA57205.1"/>
    <property type="molecule type" value="Genomic_DNA"/>
</dbReference>
<dbReference type="PROSITE" id="PS51257">
    <property type="entry name" value="PROKAR_LIPOPROTEIN"/>
    <property type="match status" value="1"/>
</dbReference>
<evidence type="ECO:0000313" key="2">
    <source>
        <dbReference type="EMBL" id="AOA57205.1"/>
    </source>
</evidence>
<organism evidence="2 3">
    <name type="scientific">Acinetobacter larvae</name>
    <dbReference type="NCBI Taxonomy" id="1789224"/>
    <lineage>
        <taxon>Bacteria</taxon>
        <taxon>Pseudomonadati</taxon>
        <taxon>Pseudomonadota</taxon>
        <taxon>Gammaproteobacteria</taxon>
        <taxon>Moraxellales</taxon>
        <taxon>Moraxellaceae</taxon>
        <taxon>Acinetobacter</taxon>
    </lineage>
</organism>
<evidence type="ECO:0000313" key="3">
    <source>
        <dbReference type="Proteomes" id="UP000093391"/>
    </source>
</evidence>
<protein>
    <recommendedName>
        <fullName evidence="4">Lipoprotein</fullName>
    </recommendedName>
</protein>
<evidence type="ECO:0000256" key="1">
    <source>
        <dbReference type="SAM" id="SignalP"/>
    </source>
</evidence>
<dbReference type="AlphaFoldDB" id="A0A1B2LW93"/>
<gene>
    <name evidence="2" type="ORF">BFG52_01775</name>
</gene>
<accession>A0A1B2LW93</accession>
<sequence length="190" mass="21657">MIKGYACHVLLIILAVLLSACQSTQFAYEKARIKHSEQPAKTKNRVEVYCSGAVNCEFARLDKLSIVDEKNKRINPVAIKQGYIGLTGAAQDRNALFLKISAEQHELAIRFYPISPQYAETFYIIHRFTPKHRYTFKLYRQRIAGTGSLLNVSAPTPLCIDLLQDQKTIRRFCRPYNSLTGVSEFVELKI</sequence>
<proteinExistence type="predicted"/>
<name>A0A1B2LW93_9GAMM</name>
<keyword evidence="1" id="KW-0732">Signal</keyword>
<feature type="signal peptide" evidence="1">
    <location>
        <begin position="1"/>
        <end position="27"/>
    </location>
</feature>
<dbReference type="KEGG" id="ala:BFG52_01775"/>